<protein>
    <recommendedName>
        <fullName evidence="3">histone deacetylase</fullName>
        <ecNumber evidence="3">3.5.1.98</ecNumber>
    </recommendedName>
</protein>
<evidence type="ECO:0000256" key="1">
    <source>
        <dbReference type="ARBA" id="ARBA00004123"/>
    </source>
</evidence>
<dbReference type="InterPro" id="IPR023801">
    <property type="entry name" value="His_deacetylse_dom"/>
</dbReference>
<evidence type="ECO:0000256" key="5">
    <source>
        <dbReference type="ARBA" id="ARBA00022801"/>
    </source>
</evidence>
<dbReference type="STRING" id="698492.A0A0E9NQR0"/>
<feature type="domain" description="Histone deacetylase" evidence="11">
    <location>
        <begin position="58"/>
        <end position="368"/>
    </location>
</feature>
<accession>A0A0E9NQR0</accession>
<dbReference type="InterPro" id="IPR023696">
    <property type="entry name" value="Ureohydrolase_dom_sf"/>
</dbReference>
<evidence type="ECO:0000256" key="4">
    <source>
        <dbReference type="ARBA" id="ARBA00022491"/>
    </source>
</evidence>
<evidence type="ECO:0000256" key="6">
    <source>
        <dbReference type="ARBA" id="ARBA00022853"/>
    </source>
</evidence>
<feature type="compositionally biased region" description="Polar residues" evidence="10">
    <location>
        <begin position="12"/>
        <end position="28"/>
    </location>
</feature>
<evidence type="ECO:0000259" key="11">
    <source>
        <dbReference type="Pfam" id="PF00850"/>
    </source>
</evidence>
<dbReference type="PANTHER" id="PTHR10625">
    <property type="entry name" value="HISTONE DEACETYLASE HDAC1-RELATED"/>
    <property type="match status" value="1"/>
</dbReference>
<feature type="region of interest" description="Disordered" evidence="10">
    <location>
        <begin position="112"/>
        <end position="137"/>
    </location>
</feature>
<proteinExistence type="inferred from homology"/>
<sequence>MTVLADKLTHNAGESQIPTPITLVTTSPGPDEAAKPPKRRRVGYAWSQKYQSMASKLPSNIDRARLVHNLTRAYGLLGSGKIEIIEPRAAEEGEIGVYHDEGMVRYLLHGEVEGEEESSGSEGEREEERDGGGGRKMEKGERYGLMYDCPEFEGMGEYVRYVAGTSIEAATRLLTQELTHAIHWDGGRHHARRASAAGFCYVNDAVLAILKLRTQFDRVLYIDVDLHHGDGVEQAFIRSDRVCTVSFHRYDPGFYPGTGSVRDCGKGKGAGYAINVPLKRGLGGAMLGKCWDEVVEKIVEVWRPGAVVVCCGVDGMTRDRHKMWNLAPEDYADCVRKVLEWDIPTLFLGGGGYNHADAARCWTYLTSVIVGSGVELELSREIPEELEAVDYDAFGPDYELSVERGQQGDENTEESLGEVVGSLRELVREDGDTQGDKDEQRHGHGREDSCERLMCEAPHPKEKTSAFTTQSKMYGFIRQELAITAAQAPNPPSAVHVHFRGTVSVPASDSLTPGCPKPAATTVRVAIYKRVHEERSGQCQCHIAAELQLQRTVRDWQQEVKVLAQRNTPSISPTVLNSRQSQVVCSLISSVFSSFTVLRSRRADFESCSRGLGFNRTDIPVLPLTCPGFKPNYRRRQPLHGFALAIELQSTSYELAPASVPFTTLIAVPFAPPQLSHSRSRSVISRPFRSSSVCPKVNQRLIVTSIAKKERQGI</sequence>
<reference evidence="12 13" key="3">
    <citation type="journal article" date="2015" name="Genome Announc.">
        <title>Draft Genome Sequence of the Archiascomycetous Yeast Saitoella complicata.</title>
        <authorList>
            <person name="Yamauchi K."/>
            <person name="Kondo S."/>
            <person name="Hamamoto M."/>
            <person name="Takahashi Y."/>
            <person name="Ogura Y."/>
            <person name="Hayashi T."/>
            <person name="Nishida H."/>
        </authorList>
    </citation>
    <scope>NUCLEOTIDE SEQUENCE [LARGE SCALE GENOMIC DNA]</scope>
    <source>
        <strain evidence="12 13">NRRL Y-17804</strain>
    </source>
</reference>
<dbReference type="GO" id="GO:0005634">
    <property type="term" value="C:nucleus"/>
    <property type="evidence" value="ECO:0007669"/>
    <property type="project" value="UniProtKB-SubCell"/>
</dbReference>
<dbReference type="InterPro" id="IPR000286">
    <property type="entry name" value="HDACs"/>
</dbReference>
<feature type="region of interest" description="Disordered" evidence="10">
    <location>
        <begin position="428"/>
        <end position="451"/>
    </location>
</feature>
<keyword evidence="13" id="KW-1185">Reference proteome</keyword>
<comment type="subcellular location">
    <subcellularLocation>
        <location evidence="1">Nucleus</location>
    </subcellularLocation>
</comment>
<keyword evidence="9" id="KW-0539">Nucleus</keyword>
<evidence type="ECO:0000256" key="2">
    <source>
        <dbReference type="ARBA" id="ARBA00006457"/>
    </source>
</evidence>
<dbReference type="GO" id="GO:0031507">
    <property type="term" value="P:heterochromatin formation"/>
    <property type="evidence" value="ECO:0007669"/>
    <property type="project" value="TreeGrafter"/>
</dbReference>
<evidence type="ECO:0000313" key="13">
    <source>
        <dbReference type="Proteomes" id="UP000033140"/>
    </source>
</evidence>
<feature type="compositionally biased region" description="Basic and acidic residues" evidence="10">
    <location>
        <begin position="122"/>
        <end position="137"/>
    </location>
</feature>
<evidence type="ECO:0000256" key="7">
    <source>
        <dbReference type="ARBA" id="ARBA00023015"/>
    </source>
</evidence>
<keyword evidence="4" id="KW-0678">Repressor</keyword>
<dbReference type="GO" id="GO:0141221">
    <property type="term" value="F:histone deacetylase activity, hydrolytic mechanism"/>
    <property type="evidence" value="ECO:0007669"/>
    <property type="project" value="UniProtKB-EC"/>
</dbReference>
<evidence type="ECO:0000256" key="9">
    <source>
        <dbReference type="ARBA" id="ARBA00023242"/>
    </source>
</evidence>
<evidence type="ECO:0000256" key="10">
    <source>
        <dbReference type="SAM" id="MobiDB-lite"/>
    </source>
</evidence>
<dbReference type="PRINTS" id="PR01270">
    <property type="entry name" value="HDASUPER"/>
</dbReference>
<dbReference type="AlphaFoldDB" id="A0A0E9NQR0"/>
<evidence type="ECO:0000313" key="12">
    <source>
        <dbReference type="EMBL" id="GAO52217.1"/>
    </source>
</evidence>
<evidence type="ECO:0000256" key="8">
    <source>
        <dbReference type="ARBA" id="ARBA00023163"/>
    </source>
</evidence>
<dbReference type="InterPro" id="IPR037138">
    <property type="entry name" value="His_deacetylse_dom_sf"/>
</dbReference>
<organism evidence="12 13">
    <name type="scientific">Saitoella complicata (strain BCRC 22490 / CBS 7301 / JCM 7358 / NBRC 10748 / NRRL Y-17804)</name>
    <dbReference type="NCBI Taxonomy" id="698492"/>
    <lineage>
        <taxon>Eukaryota</taxon>
        <taxon>Fungi</taxon>
        <taxon>Dikarya</taxon>
        <taxon>Ascomycota</taxon>
        <taxon>Taphrinomycotina</taxon>
        <taxon>Taphrinomycotina incertae sedis</taxon>
        <taxon>Saitoella</taxon>
    </lineage>
</organism>
<keyword evidence="6" id="KW-0156">Chromatin regulator</keyword>
<feature type="region of interest" description="Disordered" evidence="10">
    <location>
        <begin position="1"/>
        <end position="40"/>
    </location>
</feature>
<dbReference type="Proteomes" id="UP000033140">
    <property type="component" value="Unassembled WGS sequence"/>
</dbReference>
<dbReference type="EMBL" id="BACD03000063">
    <property type="protein sequence ID" value="GAO52217.1"/>
    <property type="molecule type" value="Genomic_DNA"/>
</dbReference>
<evidence type="ECO:0000256" key="3">
    <source>
        <dbReference type="ARBA" id="ARBA00012111"/>
    </source>
</evidence>
<keyword evidence="8" id="KW-0804">Transcription</keyword>
<comment type="caution">
    <text evidence="12">The sequence shown here is derived from an EMBL/GenBank/DDBJ whole genome shotgun (WGS) entry which is preliminary data.</text>
</comment>
<dbReference type="EC" id="3.5.1.98" evidence="3"/>
<dbReference type="SUPFAM" id="SSF52768">
    <property type="entry name" value="Arginase/deacetylase"/>
    <property type="match status" value="1"/>
</dbReference>
<reference evidence="12 13" key="1">
    <citation type="journal article" date="2011" name="J. Gen. Appl. Microbiol.">
        <title>Draft genome sequencing of the enigmatic yeast Saitoella complicata.</title>
        <authorList>
            <person name="Nishida H."/>
            <person name="Hamamoto M."/>
            <person name="Sugiyama J."/>
        </authorList>
    </citation>
    <scope>NUCLEOTIDE SEQUENCE [LARGE SCALE GENOMIC DNA]</scope>
    <source>
        <strain evidence="12 13">NRRL Y-17804</strain>
    </source>
</reference>
<dbReference type="Pfam" id="PF00850">
    <property type="entry name" value="Hist_deacetyl"/>
    <property type="match status" value="1"/>
</dbReference>
<reference evidence="12 13" key="2">
    <citation type="journal article" date="2014" name="J. Gen. Appl. Microbiol.">
        <title>The early diverging ascomycetous budding yeast Saitoella complicata has three histone deacetylases belonging to the Clr6, Hos2, and Rpd3 lineages.</title>
        <authorList>
            <person name="Nishida H."/>
            <person name="Matsumoto T."/>
            <person name="Kondo S."/>
            <person name="Hamamoto M."/>
            <person name="Yoshikawa H."/>
        </authorList>
    </citation>
    <scope>NUCLEOTIDE SEQUENCE [LARGE SCALE GENOMIC DNA]</scope>
    <source>
        <strain evidence="12 13">NRRL Y-17804</strain>
    </source>
</reference>
<comment type="similarity">
    <text evidence="2">Belongs to the histone deacetylase family. HD type 1 subfamily.</text>
</comment>
<keyword evidence="5" id="KW-0378">Hydrolase</keyword>
<dbReference type="Gene3D" id="3.40.800.20">
    <property type="entry name" value="Histone deacetylase domain"/>
    <property type="match status" value="1"/>
</dbReference>
<dbReference type="PANTHER" id="PTHR10625:SF14">
    <property type="entry name" value="HISTONE DEACETYLASE 8"/>
    <property type="match status" value="1"/>
</dbReference>
<keyword evidence="7" id="KW-0805">Transcription regulation</keyword>
<gene>
    <name evidence="12" type="ORF">G7K_6300-t1</name>
</gene>
<name>A0A0E9NQR0_SAICN</name>